<keyword evidence="4 7" id="KW-0067">ATP-binding</keyword>
<evidence type="ECO:0000256" key="7">
    <source>
        <dbReference type="PROSITE-ProRule" id="PRU10141"/>
    </source>
</evidence>
<protein>
    <submittedName>
        <fullName evidence="11">Eukaryotic translation initiation factor 2 alpha kinase 2</fullName>
    </submittedName>
</protein>
<dbReference type="Pfam" id="PF00035">
    <property type="entry name" value="dsrm"/>
    <property type="match status" value="2"/>
</dbReference>
<dbReference type="Gene3D" id="3.30.200.20">
    <property type="entry name" value="Phosphorylase Kinase, domain 1"/>
    <property type="match status" value="1"/>
</dbReference>
<gene>
    <name evidence="11" type="primary">EIF2AK2</name>
</gene>
<keyword evidence="1" id="KW-0808">Transferase</keyword>
<dbReference type="SUPFAM" id="SSF54768">
    <property type="entry name" value="dsRNA-binding domain-like"/>
    <property type="match status" value="2"/>
</dbReference>
<dbReference type="AlphaFoldDB" id="A0A8C9NET8"/>
<evidence type="ECO:0000256" key="2">
    <source>
        <dbReference type="ARBA" id="ARBA00022741"/>
    </source>
</evidence>
<dbReference type="SMART" id="SM00220">
    <property type="entry name" value="S_TKc"/>
    <property type="match status" value="1"/>
</dbReference>
<dbReference type="Pfam" id="PF00069">
    <property type="entry name" value="Pkinase"/>
    <property type="match status" value="1"/>
</dbReference>
<dbReference type="GO" id="GO:0005524">
    <property type="term" value="F:ATP binding"/>
    <property type="evidence" value="ECO:0007669"/>
    <property type="project" value="UniProtKB-UniRule"/>
</dbReference>
<dbReference type="PANTHER" id="PTHR11042">
    <property type="entry name" value="EUKARYOTIC TRANSLATION INITIATION FACTOR 2-ALPHA KINASE EIF2-ALPHA KINASE -RELATED"/>
    <property type="match status" value="1"/>
</dbReference>
<dbReference type="GO" id="GO:0003723">
    <property type="term" value="F:RNA binding"/>
    <property type="evidence" value="ECO:0007669"/>
    <property type="project" value="UniProtKB-UniRule"/>
</dbReference>
<dbReference type="InterPro" id="IPR014720">
    <property type="entry name" value="dsRBD_dom"/>
</dbReference>
<sequence>MYLGARCSPLATLRSYSVWLLYQEKAPASQGQGRGVRSLRSRSPASEPRLPVSSGEPGRAQAVEASLLVPGRARLLAASAQSRSAPSVTLPPSRPFRFRFRSNAGRRCGKRNWAGSAQRAGPSRVGPGQLLERPRVPERRQRLGASIEDCVKMDRDYMTKINRYCQIHKCKVDYDTIDITGPDHDPQFTIVVKINGEEYGRGTAKSKKEAKAVAAKETWEMIENQHKSPSNMAAAELTTTQTTSTTSSPAGKDYVSLLNTFSQRTGYIVDYRTKTRTGDAHVPTYSISCTISGHLYGRGTGPSLAVAKQAAAKEAYEKMETERSNNSNSSQVPPESDSDKNTICFADSSAKLAEKMKDMAICEKPSPFQKNAQSSVLKAKRKLAANFANVSNANTGEENGSPHTVNKTFLKLFEKIEPIGAGGFGNVFKATSTSDKKTYAIKRVEFTEKVEREARELARLSHENIVRYHCSWTGKDHIKYPDSSCNSDEEILCLFIQMEFCEKGTLENWIVKTSRDRKYNEMAQNKFLQIVKGVEYIHSEELIHRDLKPQNIFISHNDQVKIGDFGLVTSVAFETLTENRGTKSYMAPEQTGAKYGKEVDIYALGLIWFEILSAFTGHERSKVWPSAREGKLPEYFNNQFPTEAPIIKKMLSRDPSGRIPISHLLDLLKSVDKEKEHRNFSY</sequence>
<dbReference type="GO" id="GO:0004694">
    <property type="term" value="F:eukaryotic translation initiation factor 2alpha kinase activity"/>
    <property type="evidence" value="ECO:0007669"/>
    <property type="project" value="TreeGrafter"/>
</dbReference>
<dbReference type="Gene3D" id="1.10.510.10">
    <property type="entry name" value="Transferase(Phosphotransferase) domain 1"/>
    <property type="match status" value="1"/>
</dbReference>
<feature type="region of interest" description="Disordered" evidence="8">
    <location>
        <begin position="30"/>
        <end position="59"/>
    </location>
</feature>
<name>A0A8C9NET8_SERCA</name>
<dbReference type="OMA" id="KIACEMM"/>
<dbReference type="Proteomes" id="UP000694409">
    <property type="component" value="Unassembled WGS sequence"/>
</dbReference>
<dbReference type="PROSITE" id="PS00108">
    <property type="entry name" value="PROTEIN_KINASE_ST"/>
    <property type="match status" value="1"/>
</dbReference>
<comment type="similarity">
    <text evidence="5">Belongs to the protein kinase superfamily. Ser/Thr protein kinase family. GCN2 subfamily.</text>
</comment>
<dbReference type="InterPro" id="IPR011009">
    <property type="entry name" value="Kinase-like_dom_sf"/>
</dbReference>
<dbReference type="InterPro" id="IPR017441">
    <property type="entry name" value="Protein_kinase_ATP_BS"/>
</dbReference>
<organism evidence="11 12">
    <name type="scientific">Serinus canaria</name>
    <name type="common">Island canary</name>
    <name type="synonym">Fringilla canaria</name>
    <dbReference type="NCBI Taxonomy" id="9135"/>
    <lineage>
        <taxon>Eukaryota</taxon>
        <taxon>Metazoa</taxon>
        <taxon>Chordata</taxon>
        <taxon>Craniata</taxon>
        <taxon>Vertebrata</taxon>
        <taxon>Euteleostomi</taxon>
        <taxon>Archelosauria</taxon>
        <taxon>Archosauria</taxon>
        <taxon>Dinosauria</taxon>
        <taxon>Saurischia</taxon>
        <taxon>Theropoda</taxon>
        <taxon>Coelurosauria</taxon>
        <taxon>Aves</taxon>
        <taxon>Neognathae</taxon>
        <taxon>Neoaves</taxon>
        <taxon>Telluraves</taxon>
        <taxon>Australaves</taxon>
        <taxon>Passeriformes</taxon>
        <taxon>Passeroidea</taxon>
        <taxon>Fringillidae</taxon>
        <taxon>Carduelinae</taxon>
        <taxon>Serinus</taxon>
    </lineage>
</organism>
<evidence type="ECO:0000256" key="3">
    <source>
        <dbReference type="ARBA" id="ARBA00022777"/>
    </source>
</evidence>
<dbReference type="SUPFAM" id="SSF56112">
    <property type="entry name" value="Protein kinase-like (PK-like)"/>
    <property type="match status" value="1"/>
</dbReference>
<keyword evidence="6" id="KW-0694">RNA-binding</keyword>
<dbReference type="Ensembl" id="ENSSCAT00000018093.1">
    <property type="protein sequence ID" value="ENSSCAP00000016139.1"/>
    <property type="gene ID" value="ENSSCAG00000011825.1"/>
</dbReference>
<dbReference type="GeneID" id="103817583"/>
<feature type="region of interest" description="Disordered" evidence="8">
    <location>
        <begin position="316"/>
        <end position="342"/>
    </location>
</feature>
<evidence type="ECO:0000256" key="1">
    <source>
        <dbReference type="ARBA" id="ARBA00022679"/>
    </source>
</evidence>
<evidence type="ECO:0000256" key="4">
    <source>
        <dbReference type="ARBA" id="ARBA00022840"/>
    </source>
</evidence>
<dbReference type="InterPro" id="IPR000719">
    <property type="entry name" value="Prot_kinase_dom"/>
</dbReference>
<evidence type="ECO:0000256" key="5">
    <source>
        <dbReference type="ARBA" id="ARBA00037982"/>
    </source>
</evidence>
<evidence type="ECO:0000259" key="9">
    <source>
        <dbReference type="PROSITE" id="PS50011"/>
    </source>
</evidence>
<evidence type="ECO:0000313" key="11">
    <source>
        <dbReference type="Ensembl" id="ENSSCAP00000016139.1"/>
    </source>
</evidence>
<feature type="domain" description="DRBM" evidence="10">
    <location>
        <begin position="253"/>
        <end position="321"/>
    </location>
</feature>
<dbReference type="GeneTree" id="ENSGT00940000160736"/>
<dbReference type="Gene3D" id="3.30.160.20">
    <property type="match status" value="2"/>
</dbReference>
<dbReference type="GO" id="GO:0005634">
    <property type="term" value="C:nucleus"/>
    <property type="evidence" value="ECO:0007669"/>
    <property type="project" value="TreeGrafter"/>
</dbReference>
<dbReference type="PROSITE" id="PS00107">
    <property type="entry name" value="PROTEIN_KINASE_ATP"/>
    <property type="match status" value="1"/>
</dbReference>
<dbReference type="PANTHER" id="PTHR11042:SF163">
    <property type="entry name" value="INTERFERON-INDUCED, DOUBLE-STRANDED RNA-ACTIVATED PROTEIN KINASE"/>
    <property type="match status" value="1"/>
</dbReference>
<dbReference type="GO" id="GO:0005737">
    <property type="term" value="C:cytoplasm"/>
    <property type="evidence" value="ECO:0007669"/>
    <property type="project" value="TreeGrafter"/>
</dbReference>
<dbReference type="KEGG" id="scan:103817583"/>
<keyword evidence="12" id="KW-1185">Reference proteome</keyword>
<dbReference type="RefSeq" id="XP_009090012.2">
    <property type="nucleotide sequence ID" value="XM_009091764.4"/>
</dbReference>
<feature type="binding site" evidence="7">
    <location>
        <position position="442"/>
    </location>
    <ligand>
        <name>ATP</name>
        <dbReference type="ChEBI" id="CHEBI:30616"/>
    </ligand>
</feature>
<proteinExistence type="inferred from homology"/>
<reference evidence="11" key="1">
    <citation type="submission" date="2025-05" db="UniProtKB">
        <authorList>
            <consortium name="Ensembl"/>
        </authorList>
    </citation>
    <scope>IDENTIFICATION</scope>
</reference>
<dbReference type="OrthoDB" id="341578at2759"/>
<dbReference type="SMART" id="SM00358">
    <property type="entry name" value="DSRM"/>
    <property type="match status" value="2"/>
</dbReference>
<keyword evidence="2 7" id="KW-0547">Nucleotide-binding</keyword>
<feature type="domain" description="DRBM" evidence="10">
    <location>
        <begin position="156"/>
        <end position="224"/>
    </location>
</feature>
<dbReference type="Ensembl" id="ENSSCAT00000018088.1">
    <property type="protein sequence ID" value="ENSSCAP00000016134.1"/>
    <property type="gene ID" value="ENSSCAG00000011825.1"/>
</dbReference>
<dbReference type="InterPro" id="IPR008271">
    <property type="entry name" value="Ser/Thr_kinase_AS"/>
</dbReference>
<feature type="domain" description="Protein kinase" evidence="9">
    <location>
        <begin position="413"/>
        <end position="680"/>
    </location>
</feature>
<feature type="compositionally biased region" description="Polar residues" evidence="8">
    <location>
        <begin position="324"/>
        <end position="333"/>
    </location>
</feature>
<dbReference type="PROSITE" id="PS50137">
    <property type="entry name" value="DS_RBD"/>
    <property type="match status" value="2"/>
</dbReference>
<evidence type="ECO:0000256" key="8">
    <source>
        <dbReference type="SAM" id="MobiDB-lite"/>
    </source>
</evidence>
<evidence type="ECO:0000256" key="6">
    <source>
        <dbReference type="PROSITE-ProRule" id="PRU00266"/>
    </source>
</evidence>
<evidence type="ECO:0000313" key="12">
    <source>
        <dbReference type="Proteomes" id="UP000694409"/>
    </source>
</evidence>
<evidence type="ECO:0000259" key="10">
    <source>
        <dbReference type="PROSITE" id="PS50137"/>
    </source>
</evidence>
<dbReference type="PROSITE" id="PS50011">
    <property type="entry name" value="PROTEIN_KINASE_DOM"/>
    <property type="match status" value="1"/>
</dbReference>
<dbReference type="CTD" id="5610"/>
<feature type="region of interest" description="Disordered" evidence="8">
    <location>
        <begin position="109"/>
        <end position="130"/>
    </location>
</feature>
<dbReference type="InterPro" id="IPR050339">
    <property type="entry name" value="CC_SR_Kinase"/>
</dbReference>
<keyword evidence="3" id="KW-0418">Kinase</keyword>
<accession>A0A8C9NET8</accession>